<keyword evidence="3" id="KW-1185">Reference proteome</keyword>
<evidence type="ECO:0000256" key="1">
    <source>
        <dbReference type="SAM" id="MobiDB-lite"/>
    </source>
</evidence>
<name>A0ABD1HC36_SALDI</name>
<accession>A0ABD1HC36</accession>
<feature type="region of interest" description="Disordered" evidence="1">
    <location>
        <begin position="72"/>
        <end position="144"/>
    </location>
</feature>
<dbReference type="AlphaFoldDB" id="A0ABD1HC36"/>
<reference evidence="2 3" key="1">
    <citation type="submission" date="2024-06" db="EMBL/GenBank/DDBJ databases">
        <title>A chromosome level genome sequence of Diviner's sage (Salvia divinorum).</title>
        <authorList>
            <person name="Ford S.A."/>
            <person name="Ro D.-K."/>
            <person name="Ness R.W."/>
            <person name="Phillips M.A."/>
        </authorList>
    </citation>
    <scope>NUCLEOTIDE SEQUENCE [LARGE SCALE GENOMIC DNA]</scope>
    <source>
        <strain evidence="2">SAF-2024a</strain>
        <tissue evidence="2">Leaf</tissue>
    </source>
</reference>
<feature type="compositionally biased region" description="Polar residues" evidence="1">
    <location>
        <begin position="88"/>
        <end position="101"/>
    </location>
</feature>
<dbReference type="Proteomes" id="UP001567538">
    <property type="component" value="Unassembled WGS sequence"/>
</dbReference>
<evidence type="ECO:0000313" key="2">
    <source>
        <dbReference type="EMBL" id="KAL1553975.1"/>
    </source>
</evidence>
<comment type="caution">
    <text evidence="2">The sequence shown here is derived from an EMBL/GenBank/DDBJ whole genome shotgun (WGS) entry which is preliminary data.</text>
</comment>
<gene>
    <name evidence="2" type="ORF">AAHA92_14585</name>
</gene>
<proteinExistence type="predicted"/>
<organism evidence="2 3">
    <name type="scientific">Salvia divinorum</name>
    <name type="common">Maria pastora</name>
    <name type="synonym">Diviner's sage</name>
    <dbReference type="NCBI Taxonomy" id="28513"/>
    <lineage>
        <taxon>Eukaryota</taxon>
        <taxon>Viridiplantae</taxon>
        <taxon>Streptophyta</taxon>
        <taxon>Embryophyta</taxon>
        <taxon>Tracheophyta</taxon>
        <taxon>Spermatophyta</taxon>
        <taxon>Magnoliopsida</taxon>
        <taxon>eudicotyledons</taxon>
        <taxon>Gunneridae</taxon>
        <taxon>Pentapetalae</taxon>
        <taxon>asterids</taxon>
        <taxon>lamiids</taxon>
        <taxon>Lamiales</taxon>
        <taxon>Lamiaceae</taxon>
        <taxon>Nepetoideae</taxon>
        <taxon>Mentheae</taxon>
        <taxon>Salviinae</taxon>
        <taxon>Salvia</taxon>
        <taxon>Salvia subgen. Calosphace</taxon>
    </lineage>
</organism>
<sequence length="144" mass="16547">MDAMKVFSLEAYQYLVNVAPKEKWVMAFFLPHTRCAIQVNNMCETFNSKTFNAREKAIITMLEEIRINQCGLDGHNKRTCKNDPRILTPQTKQPTEEASFQRSDEVNRPSTSNPTQKKPPVPSSVPKPHQRSAPQRCGRRKDKD</sequence>
<protein>
    <submittedName>
        <fullName evidence="2">Uncharacterized protein</fullName>
    </submittedName>
</protein>
<feature type="compositionally biased region" description="Basic and acidic residues" evidence="1">
    <location>
        <begin position="74"/>
        <end position="84"/>
    </location>
</feature>
<dbReference type="EMBL" id="JBEAFC010000006">
    <property type="protein sequence ID" value="KAL1553975.1"/>
    <property type="molecule type" value="Genomic_DNA"/>
</dbReference>
<evidence type="ECO:0000313" key="3">
    <source>
        <dbReference type="Proteomes" id="UP001567538"/>
    </source>
</evidence>